<accession>A0AB39YMK9</accession>
<dbReference type="InterPro" id="IPR046281">
    <property type="entry name" value="DUF6318"/>
</dbReference>
<gene>
    <name evidence="2" type="ORF">ABQM86_19440</name>
</gene>
<dbReference type="RefSeq" id="WP_369745326.1">
    <property type="nucleotide sequence ID" value="NZ_CP165735.1"/>
</dbReference>
<sequence length="157" mass="16880">MYKPADAKGKAENVPVPVMPELAKENSKAGLEAFIGYWYATYSYAIETGDLAAWKKVTDTTIPVAVAHEESVYLNYTDGRWMAGGTLETPVIDVVWNESGSGVSSAKVQVIQEAIQYFDADGTKGQSDSVGTNTADALFTTYMSGAWKVTNYGTIVG</sequence>
<dbReference type="Pfam" id="PF19843">
    <property type="entry name" value="DUF6318"/>
    <property type="match status" value="1"/>
</dbReference>
<feature type="domain" description="DUF6318" evidence="1">
    <location>
        <begin position="2"/>
        <end position="151"/>
    </location>
</feature>
<proteinExistence type="predicted"/>
<dbReference type="EMBL" id="CP165735">
    <property type="protein sequence ID" value="XDV71102.1"/>
    <property type="molecule type" value="Genomic_DNA"/>
</dbReference>
<reference evidence="2" key="1">
    <citation type="submission" date="2024-07" db="EMBL/GenBank/DDBJ databases">
        <authorList>
            <person name="Li J."/>
            <person name="Wei H."/>
            <person name="Ma J."/>
        </authorList>
    </citation>
    <scope>NUCLEOTIDE SEQUENCE</scope>
    <source>
        <strain evidence="2">AMU7</strain>
    </source>
</reference>
<evidence type="ECO:0000313" key="2">
    <source>
        <dbReference type="EMBL" id="XDV71102.1"/>
    </source>
</evidence>
<name>A0AB39YMK9_9MICC</name>
<protein>
    <submittedName>
        <fullName evidence="2">DUF6318 family protein</fullName>
    </submittedName>
</protein>
<organism evidence="2">
    <name type="scientific">Paenarthrobacter sp. AMU7</name>
    <dbReference type="NCBI Taxonomy" id="3162492"/>
    <lineage>
        <taxon>Bacteria</taxon>
        <taxon>Bacillati</taxon>
        <taxon>Actinomycetota</taxon>
        <taxon>Actinomycetes</taxon>
        <taxon>Micrococcales</taxon>
        <taxon>Micrococcaceae</taxon>
        <taxon>Paenarthrobacter</taxon>
    </lineage>
</organism>
<evidence type="ECO:0000259" key="1">
    <source>
        <dbReference type="Pfam" id="PF19843"/>
    </source>
</evidence>
<dbReference type="AlphaFoldDB" id="A0AB39YMK9"/>